<name>A0A6A6Y7H5_9PEZI</name>
<gene>
    <name evidence="1 3" type="ORF">BDZ99DRAFT_397976</name>
</gene>
<proteinExistence type="predicted"/>
<reference evidence="1 3" key="1">
    <citation type="journal article" date="2020" name="Stud. Mycol.">
        <title>101 Dothideomycetes genomes: a test case for predicting lifestyles and emergence of pathogens.</title>
        <authorList>
            <person name="Haridas S."/>
            <person name="Albert R."/>
            <person name="Binder M."/>
            <person name="Bloem J."/>
            <person name="Labutti K."/>
            <person name="Salamov A."/>
            <person name="Andreopoulos B."/>
            <person name="Baker S."/>
            <person name="Barry K."/>
            <person name="Bills G."/>
            <person name="Bluhm B."/>
            <person name="Cannon C."/>
            <person name="Castanera R."/>
            <person name="Culley D."/>
            <person name="Daum C."/>
            <person name="Ezra D."/>
            <person name="Gonzalez J."/>
            <person name="Henrissat B."/>
            <person name="Kuo A."/>
            <person name="Liang C."/>
            <person name="Lipzen A."/>
            <person name="Lutzoni F."/>
            <person name="Magnuson J."/>
            <person name="Mondo S."/>
            <person name="Nolan M."/>
            <person name="Ohm R."/>
            <person name="Pangilinan J."/>
            <person name="Park H.-J."/>
            <person name="Ramirez L."/>
            <person name="Alfaro M."/>
            <person name="Sun H."/>
            <person name="Tritt A."/>
            <person name="Yoshinaga Y."/>
            <person name="Zwiers L.-H."/>
            <person name="Turgeon B."/>
            <person name="Goodwin S."/>
            <person name="Spatafora J."/>
            <person name="Crous P."/>
            <person name="Grigoriev I."/>
        </authorList>
    </citation>
    <scope>NUCLEOTIDE SEQUENCE</scope>
    <source>
        <strain evidence="1 3">CBS 304.34</strain>
    </source>
</reference>
<dbReference type="AlphaFoldDB" id="A0A6A6Y7H5"/>
<accession>A0A6A6Y7H5</accession>
<reference evidence="3" key="3">
    <citation type="submission" date="2025-04" db="UniProtKB">
        <authorList>
            <consortium name="RefSeq"/>
        </authorList>
    </citation>
    <scope>IDENTIFICATION</scope>
    <source>
        <strain evidence="3">CBS 304.34</strain>
    </source>
</reference>
<feature type="non-terminal residue" evidence="1">
    <location>
        <position position="1"/>
    </location>
</feature>
<sequence>SLTIDDRGFLLLSNRPLTFRLHQLENKGIPIDIRRPTTYAPVEAYFLDLLSCHDRRIQHQANSIRDQSDGETQLSVPAAMRALLP</sequence>
<dbReference type="Proteomes" id="UP000504636">
    <property type="component" value="Unplaced"/>
</dbReference>
<dbReference type="GeneID" id="54456966"/>
<evidence type="ECO:0000313" key="1">
    <source>
        <dbReference type="EMBL" id="KAF2804498.1"/>
    </source>
</evidence>
<dbReference type="OrthoDB" id="3645574at2759"/>
<protein>
    <submittedName>
        <fullName evidence="1 3">Uncharacterized protein</fullName>
    </submittedName>
</protein>
<reference evidence="3" key="2">
    <citation type="submission" date="2020-04" db="EMBL/GenBank/DDBJ databases">
        <authorList>
            <consortium name="NCBI Genome Project"/>
        </authorList>
    </citation>
    <scope>NUCLEOTIDE SEQUENCE</scope>
    <source>
        <strain evidence="3">CBS 304.34</strain>
    </source>
</reference>
<evidence type="ECO:0000313" key="2">
    <source>
        <dbReference type="Proteomes" id="UP000504636"/>
    </source>
</evidence>
<dbReference type="RefSeq" id="XP_033571462.1">
    <property type="nucleotide sequence ID" value="XM_033716073.1"/>
</dbReference>
<keyword evidence="2" id="KW-1185">Reference proteome</keyword>
<organism evidence="1">
    <name type="scientific">Mytilinidion resinicola</name>
    <dbReference type="NCBI Taxonomy" id="574789"/>
    <lineage>
        <taxon>Eukaryota</taxon>
        <taxon>Fungi</taxon>
        <taxon>Dikarya</taxon>
        <taxon>Ascomycota</taxon>
        <taxon>Pezizomycotina</taxon>
        <taxon>Dothideomycetes</taxon>
        <taxon>Pleosporomycetidae</taxon>
        <taxon>Mytilinidiales</taxon>
        <taxon>Mytilinidiaceae</taxon>
        <taxon>Mytilinidion</taxon>
    </lineage>
</organism>
<dbReference type="EMBL" id="MU003713">
    <property type="protein sequence ID" value="KAF2804498.1"/>
    <property type="molecule type" value="Genomic_DNA"/>
</dbReference>
<evidence type="ECO:0000313" key="3">
    <source>
        <dbReference type="RefSeq" id="XP_033571462.1"/>
    </source>
</evidence>